<dbReference type="InterPro" id="IPR016040">
    <property type="entry name" value="NAD(P)-bd_dom"/>
</dbReference>
<protein>
    <recommendedName>
        <fullName evidence="2">NAD(P)-binding domain-containing protein</fullName>
    </recommendedName>
</protein>
<dbReference type="GO" id="GO:0016646">
    <property type="term" value="F:oxidoreductase activity, acting on the CH-NH group of donors, NAD or NADP as acceptor"/>
    <property type="evidence" value="ECO:0007669"/>
    <property type="project" value="TreeGrafter"/>
</dbReference>
<comment type="similarity">
    <text evidence="1">Belongs to the avfA family.</text>
</comment>
<sequence>MRLLLFGGTGAMGTLLAREYLWVYRGSSLVIYVRDPAKVPQDIAEDPNVVIVQGELDDMDRLSLAMHGVDAVITALGPTGRKGPFYPSNTPIADAYIRIMVTMKGHGVRRLIALTTPSVRDPEDQFNLPMAFLRKTFATIAPNVVKDIIAIGRVIRTQREELDWTIIRLALHSSDHSDPENNCEVVAGYMGDGRTNTFSSRHGAAAFIIQELDRREWIWKSPILSKP</sequence>
<comment type="caution">
    <text evidence="3">The sequence shown here is derived from an EMBL/GenBank/DDBJ whole genome shotgun (WGS) entry which is preliminary data.</text>
</comment>
<gene>
    <name evidence="3" type="ORF">R3P38DRAFT_2876079</name>
</gene>
<dbReference type="InterPro" id="IPR051606">
    <property type="entry name" value="Polyketide_Oxido-like"/>
</dbReference>
<dbReference type="Pfam" id="PF13460">
    <property type="entry name" value="NAD_binding_10"/>
    <property type="match status" value="1"/>
</dbReference>
<accession>A0AAW0D6S1</accession>
<evidence type="ECO:0000313" key="3">
    <source>
        <dbReference type="EMBL" id="KAK7046841.1"/>
    </source>
</evidence>
<evidence type="ECO:0000259" key="2">
    <source>
        <dbReference type="Pfam" id="PF13460"/>
    </source>
</evidence>
<keyword evidence="4" id="KW-1185">Reference proteome</keyword>
<dbReference type="PANTHER" id="PTHR43355">
    <property type="entry name" value="FLAVIN REDUCTASE (NADPH)"/>
    <property type="match status" value="1"/>
</dbReference>
<dbReference type="PANTHER" id="PTHR43355:SF2">
    <property type="entry name" value="FLAVIN REDUCTASE (NADPH)"/>
    <property type="match status" value="1"/>
</dbReference>
<reference evidence="3 4" key="1">
    <citation type="journal article" date="2024" name="J Genomics">
        <title>Draft genome sequencing and assembly of Favolaschia claudopus CIRM-BRFM 2984 isolated from oak limbs.</title>
        <authorList>
            <person name="Navarro D."/>
            <person name="Drula E."/>
            <person name="Chaduli D."/>
            <person name="Cazenave R."/>
            <person name="Ahrendt S."/>
            <person name="Wang J."/>
            <person name="Lipzen A."/>
            <person name="Daum C."/>
            <person name="Barry K."/>
            <person name="Grigoriev I.V."/>
            <person name="Favel A."/>
            <person name="Rosso M.N."/>
            <person name="Martin F."/>
        </authorList>
    </citation>
    <scope>NUCLEOTIDE SEQUENCE [LARGE SCALE GENOMIC DNA]</scope>
    <source>
        <strain evidence="3 4">CIRM-BRFM 2984</strain>
    </source>
</reference>
<dbReference type="InterPro" id="IPR036291">
    <property type="entry name" value="NAD(P)-bd_dom_sf"/>
</dbReference>
<dbReference type="SUPFAM" id="SSF51735">
    <property type="entry name" value="NAD(P)-binding Rossmann-fold domains"/>
    <property type="match status" value="1"/>
</dbReference>
<proteinExistence type="inferred from homology"/>
<dbReference type="Gene3D" id="3.40.50.720">
    <property type="entry name" value="NAD(P)-binding Rossmann-like Domain"/>
    <property type="match status" value="1"/>
</dbReference>
<name>A0AAW0D6S1_9AGAR</name>
<organism evidence="3 4">
    <name type="scientific">Favolaschia claudopus</name>
    <dbReference type="NCBI Taxonomy" id="2862362"/>
    <lineage>
        <taxon>Eukaryota</taxon>
        <taxon>Fungi</taxon>
        <taxon>Dikarya</taxon>
        <taxon>Basidiomycota</taxon>
        <taxon>Agaricomycotina</taxon>
        <taxon>Agaricomycetes</taxon>
        <taxon>Agaricomycetidae</taxon>
        <taxon>Agaricales</taxon>
        <taxon>Marasmiineae</taxon>
        <taxon>Mycenaceae</taxon>
        <taxon>Favolaschia</taxon>
    </lineage>
</organism>
<evidence type="ECO:0000313" key="4">
    <source>
        <dbReference type="Proteomes" id="UP001362999"/>
    </source>
</evidence>
<dbReference type="EMBL" id="JAWWNJ010000010">
    <property type="protein sequence ID" value="KAK7046841.1"/>
    <property type="molecule type" value="Genomic_DNA"/>
</dbReference>
<dbReference type="AlphaFoldDB" id="A0AAW0D6S1"/>
<evidence type="ECO:0000256" key="1">
    <source>
        <dbReference type="ARBA" id="ARBA00038376"/>
    </source>
</evidence>
<dbReference type="Proteomes" id="UP001362999">
    <property type="component" value="Unassembled WGS sequence"/>
</dbReference>
<feature type="domain" description="NAD(P)-binding" evidence="2">
    <location>
        <begin position="7"/>
        <end position="213"/>
    </location>
</feature>